<evidence type="ECO:0000256" key="3">
    <source>
        <dbReference type="ARBA" id="ARBA00023163"/>
    </source>
</evidence>
<dbReference type="SUPFAM" id="SSF51215">
    <property type="entry name" value="Regulatory protein AraC"/>
    <property type="match status" value="1"/>
</dbReference>
<dbReference type="Pfam" id="PF12833">
    <property type="entry name" value="HTH_18"/>
    <property type="match status" value="1"/>
</dbReference>
<dbReference type="PRINTS" id="PR00032">
    <property type="entry name" value="HTHARAC"/>
</dbReference>
<dbReference type="EMBL" id="JAGRPV010000001">
    <property type="protein sequence ID" value="MDI4647336.1"/>
    <property type="molecule type" value="Genomic_DNA"/>
</dbReference>
<dbReference type="Gene3D" id="1.10.10.60">
    <property type="entry name" value="Homeodomain-like"/>
    <property type="match status" value="2"/>
</dbReference>
<dbReference type="Pfam" id="PF02311">
    <property type="entry name" value="AraC_binding"/>
    <property type="match status" value="1"/>
</dbReference>
<organism evidence="5 6">
    <name type="scientific">Cohnella hashimotonis</name>
    <dbReference type="NCBI Taxonomy" id="2826895"/>
    <lineage>
        <taxon>Bacteria</taxon>
        <taxon>Bacillati</taxon>
        <taxon>Bacillota</taxon>
        <taxon>Bacilli</taxon>
        <taxon>Bacillales</taxon>
        <taxon>Paenibacillaceae</taxon>
        <taxon>Cohnella</taxon>
    </lineage>
</organism>
<dbReference type="Gene3D" id="2.60.120.280">
    <property type="entry name" value="Regulatory protein AraC"/>
    <property type="match status" value="1"/>
</dbReference>
<protein>
    <submittedName>
        <fullName evidence="5">AraC family transcriptional regulator</fullName>
    </submittedName>
</protein>
<keyword evidence="1" id="KW-0805">Transcription regulation</keyword>
<reference evidence="5" key="1">
    <citation type="submission" date="2023-04" db="EMBL/GenBank/DDBJ databases">
        <title>Comparative genomic analysis of Cohnella hashimotonis sp. nov., isolated from the International Space Station.</title>
        <authorList>
            <person name="Venkateswaran K."/>
            <person name="Simpson A."/>
        </authorList>
    </citation>
    <scope>NUCLEOTIDE SEQUENCE</scope>
    <source>
        <strain evidence="5">F6_2S_P_1</strain>
    </source>
</reference>
<keyword evidence="2" id="KW-0238">DNA-binding</keyword>
<accession>A0ABT6TKH5</accession>
<proteinExistence type="predicted"/>
<dbReference type="InterPro" id="IPR003313">
    <property type="entry name" value="AraC-bd"/>
</dbReference>
<comment type="caution">
    <text evidence="5">The sequence shown here is derived from an EMBL/GenBank/DDBJ whole genome shotgun (WGS) entry which is preliminary data.</text>
</comment>
<feature type="domain" description="HTH araC/xylS-type" evidence="4">
    <location>
        <begin position="183"/>
        <end position="281"/>
    </location>
</feature>
<dbReference type="InterPro" id="IPR050204">
    <property type="entry name" value="AraC_XylS_family_regulators"/>
</dbReference>
<dbReference type="InterPro" id="IPR018060">
    <property type="entry name" value="HTH_AraC"/>
</dbReference>
<dbReference type="RefSeq" id="WP_282910107.1">
    <property type="nucleotide sequence ID" value="NZ_JAGRPV010000001.1"/>
</dbReference>
<dbReference type="SUPFAM" id="SSF46689">
    <property type="entry name" value="Homeodomain-like"/>
    <property type="match status" value="2"/>
</dbReference>
<evidence type="ECO:0000313" key="6">
    <source>
        <dbReference type="Proteomes" id="UP001161691"/>
    </source>
</evidence>
<name>A0ABT6TKH5_9BACL</name>
<dbReference type="PROSITE" id="PS01124">
    <property type="entry name" value="HTH_ARAC_FAMILY_2"/>
    <property type="match status" value="1"/>
</dbReference>
<evidence type="ECO:0000313" key="5">
    <source>
        <dbReference type="EMBL" id="MDI4647336.1"/>
    </source>
</evidence>
<dbReference type="PANTHER" id="PTHR46796">
    <property type="entry name" value="HTH-TYPE TRANSCRIPTIONAL ACTIVATOR RHAS-RELATED"/>
    <property type="match status" value="1"/>
</dbReference>
<dbReference type="Proteomes" id="UP001161691">
    <property type="component" value="Unassembled WGS sequence"/>
</dbReference>
<dbReference type="InterPro" id="IPR037923">
    <property type="entry name" value="HTH-like"/>
</dbReference>
<evidence type="ECO:0000256" key="2">
    <source>
        <dbReference type="ARBA" id="ARBA00023125"/>
    </source>
</evidence>
<keyword evidence="6" id="KW-1185">Reference proteome</keyword>
<dbReference type="SMART" id="SM00342">
    <property type="entry name" value="HTH_ARAC"/>
    <property type="match status" value="1"/>
</dbReference>
<evidence type="ECO:0000256" key="1">
    <source>
        <dbReference type="ARBA" id="ARBA00023015"/>
    </source>
</evidence>
<gene>
    <name evidence="5" type="ORF">KB449_20335</name>
</gene>
<evidence type="ECO:0000259" key="4">
    <source>
        <dbReference type="PROSITE" id="PS01124"/>
    </source>
</evidence>
<dbReference type="InterPro" id="IPR009057">
    <property type="entry name" value="Homeodomain-like_sf"/>
</dbReference>
<keyword evidence="3" id="KW-0804">Transcription</keyword>
<dbReference type="InterPro" id="IPR020449">
    <property type="entry name" value="Tscrpt_reg_AraC-type_HTH"/>
</dbReference>
<sequence length="286" mass="33826">MEFESFYRLPDEDDKGFNDPGHYLLINSVGYYKFESFFRMTHRRLGRKDFYLSYNHAGPMTVRLRGQQRMLAPGSFFLLRPFEEQYYGHHGEQEFFAYWVHFTGYGAEELLHRAGLLANQSVQAGADDRTVELFEAMMEEVRDKKPGYELASSSLLSYLFSMIARRNASDSVFDAGPVRNEIYESIKYIHDHYAEEMYVGRLAELAHLSTDRFTALFKRITSTTPQQYILRFRLQRACELMKRTNMNIKQISGLTGFEDQLYFSRIFKKYYRETPSQYRARFHDEG</sequence>